<dbReference type="Proteomes" id="UP001219518">
    <property type="component" value="Unassembled WGS sequence"/>
</dbReference>
<dbReference type="InterPro" id="IPR000477">
    <property type="entry name" value="RT_dom"/>
</dbReference>
<dbReference type="PANTHER" id="PTHR19446">
    <property type="entry name" value="REVERSE TRANSCRIPTASES"/>
    <property type="match status" value="1"/>
</dbReference>
<accession>A0AAE1H8A2</accession>
<name>A0AAE1H8A2_9NEOP</name>
<gene>
    <name evidence="3" type="ORF">KUF71_024803</name>
</gene>
<feature type="domain" description="Reverse transcriptase" evidence="2">
    <location>
        <begin position="239"/>
        <end position="499"/>
    </location>
</feature>
<comment type="caution">
    <text evidence="3">The sequence shown here is derived from an EMBL/GenBank/DDBJ whole genome shotgun (WGS) entry which is preliminary data.</text>
</comment>
<feature type="compositionally biased region" description="Low complexity" evidence="1">
    <location>
        <begin position="36"/>
        <end position="50"/>
    </location>
</feature>
<dbReference type="GO" id="GO:0071897">
    <property type="term" value="P:DNA biosynthetic process"/>
    <property type="evidence" value="ECO:0007669"/>
    <property type="project" value="UniProtKB-ARBA"/>
</dbReference>
<evidence type="ECO:0000259" key="2">
    <source>
        <dbReference type="PROSITE" id="PS50878"/>
    </source>
</evidence>
<dbReference type="CDD" id="cd01650">
    <property type="entry name" value="RT_nLTR_like"/>
    <property type="match status" value="1"/>
</dbReference>
<dbReference type="EMBL" id="JAHWGI010000446">
    <property type="protein sequence ID" value="KAK3915660.1"/>
    <property type="molecule type" value="Genomic_DNA"/>
</dbReference>
<keyword evidence="4" id="KW-1185">Reference proteome</keyword>
<reference evidence="3" key="2">
    <citation type="journal article" date="2023" name="BMC Genomics">
        <title>Pest status, molecular evolution, and epigenetic factors derived from the genome assembly of Frankliniella fusca, a thysanopteran phytovirus vector.</title>
        <authorList>
            <person name="Catto M.A."/>
            <person name="Labadie P.E."/>
            <person name="Jacobson A.L."/>
            <person name="Kennedy G.G."/>
            <person name="Srinivasan R."/>
            <person name="Hunt B.G."/>
        </authorList>
    </citation>
    <scope>NUCLEOTIDE SEQUENCE</scope>
    <source>
        <strain evidence="3">PL_HMW_Pooled</strain>
    </source>
</reference>
<feature type="region of interest" description="Disordered" evidence="1">
    <location>
        <begin position="1"/>
        <end position="73"/>
    </location>
</feature>
<dbReference type="Pfam" id="PF00078">
    <property type="entry name" value="RVT_1"/>
    <property type="match status" value="1"/>
</dbReference>
<proteinExistence type="predicted"/>
<feature type="region of interest" description="Disordered" evidence="1">
    <location>
        <begin position="101"/>
        <end position="127"/>
    </location>
</feature>
<sequence length="776" mass="85187">MNTSADAAPRQVAPVLPSSQGVRRDSPPLSPPPGATPAAGRSATSSLSSAPPTPEGFGALSPSSPSSQAPRSTAFQAKWLERLEEATSWADFEAVVTALSKEMEPPRRAQQRRGPPPQHQRQLDPQRLQQLYRSSRAKAMRVVREEASPLCPVPQTDVADHFEKVFSSHLDSLSDPPPEVVLPTTQAHDPSLVASFTREEVMTRLKHCSDTAPGPDGIRYSNIKRRDRGALVTTSVLNRCLAEGRVPSSWKQVQTVLLHKKGDNFDLGNWKPISLCVCFYKLFTGILAARLGRWAAATGAVFSCQKGFMPSEGCLEHNFILQQCIDEVKVSSRHLAVAWLDLRNAFGSVPHSVIFFILKQHGVHPGLISIIKDLYMNCTTTFSTLSGETRAVPMLSGVKQGDPLSPIVFILAIELLIRAVNACNQEHFELFGKTAGCLAFADDLVLLAKNPTCLQRLLDVIGSVAEWMGLQFNGSKCATLVMHKKKSVQHFTSVQGQAIPSLGETDSYRHLGVATGCSIDQTPEDTLENMIKDLHRIERSVLTDWQKVDAVRTFVVPQVEFCLQTARVKKGPLVKLDSEMKRVLKGAFHLPRRASPEVVFLPTWQGGANILPLSDLADIGALTKAFKMLTCPDPLVREVAESSAKRAVARSLGREPLRNDLAAYLSGAKLRDHSKSSANVWTAARNATRRLSSKITGLAWEWSPTLSRMSVVIPLPNRSPDRNIIDSLSRSELHKTLRRGIQHYYHLKLAAKPDQGKVHEVAARDPASNHYLAAGR</sequence>
<protein>
    <submittedName>
        <fullName evidence="3">Retrovirus-related Pol polyprotein from type-1 retrotransposable element R2</fullName>
    </submittedName>
</protein>
<reference evidence="3" key="1">
    <citation type="submission" date="2021-07" db="EMBL/GenBank/DDBJ databases">
        <authorList>
            <person name="Catto M.A."/>
            <person name="Jacobson A."/>
            <person name="Kennedy G."/>
            <person name="Labadie P."/>
            <person name="Hunt B.G."/>
            <person name="Srinivasan R."/>
        </authorList>
    </citation>
    <scope>NUCLEOTIDE SEQUENCE</scope>
    <source>
        <strain evidence="3">PL_HMW_Pooled</strain>
        <tissue evidence="3">Head</tissue>
    </source>
</reference>
<organism evidence="3 4">
    <name type="scientific">Frankliniella fusca</name>
    <dbReference type="NCBI Taxonomy" id="407009"/>
    <lineage>
        <taxon>Eukaryota</taxon>
        <taxon>Metazoa</taxon>
        <taxon>Ecdysozoa</taxon>
        <taxon>Arthropoda</taxon>
        <taxon>Hexapoda</taxon>
        <taxon>Insecta</taxon>
        <taxon>Pterygota</taxon>
        <taxon>Neoptera</taxon>
        <taxon>Paraneoptera</taxon>
        <taxon>Thysanoptera</taxon>
        <taxon>Terebrantia</taxon>
        <taxon>Thripoidea</taxon>
        <taxon>Thripidae</taxon>
        <taxon>Frankliniella</taxon>
    </lineage>
</organism>
<evidence type="ECO:0000313" key="4">
    <source>
        <dbReference type="Proteomes" id="UP001219518"/>
    </source>
</evidence>
<dbReference type="InterPro" id="IPR043502">
    <property type="entry name" value="DNA/RNA_pol_sf"/>
</dbReference>
<dbReference type="AlphaFoldDB" id="A0AAE1H8A2"/>
<evidence type="ECO:0000313" key="3">
    <source>
        <dbReference type="EMBL" id="KAK3915660.1"/>
    </source>
</evidence>
<dbReference type="SUPFAM" id="SSF56672">
    <property type="entry name" value="DNA/RNA polymerases"/>
    <property type="match status" value="1"/>
</dbReference>
<evidence type="ECO:0000256" key="1">
    <source>
        <dbReference type="SAM" id="MobiDB-lite"/>
    </source>
</evidence>
<dbReference type="PROSITE" id="PS50878">
    <property type="entry name" value="RT_POL"/>
    <property type="match status" value="1"/>
</dbReference>